<gene>
    <name evidence="3" type="ORF">DPMN_006176</name>
</gene>
<organism evidence="3 4">
    <name type="scientific">Dreissena polymorpha</name>
    <name type="common">Zebra mussel</name>
    <name type="synonym">Mytilus polymorpha</name>
    <dbReference type="NCBI Taxonomy" id="45954"/>
    <lineage>
        <taxon>Eukaryota</taxon>
        <taxon>Metazoa</taxon>
        <taxon>Spiralia</taxon>
        <taxon>Lophotrochozoa</taxon>
        <taxon>Mollusca</taxon>
        <taxon>Bivalvia</taxon>
        <taxon>Autobranchia</taxon>
        <taxon>Heteroconchia</taxon>
        <taxon>Euheterodonta</taxon>
        <taxon>Imparidentia</taxon>
        <taxon>Neoheterodontei</taxon>
        <taxon>Myida</taxon>
        <taxon>Dreissenoidea</taxon>
        <taxon>Dreissenidae</taxon>
        <taxon>Dreissena</taxon>
    </lineage>
</organism>
<dbReference type="Proteomes" id="UP000828390">
    <property type="component" value="Unassembled WGS sequence"/>
</dbReference>
<dbReference type="AlphaFoldDB" id="A0A9D4RXI0"/>
<dbReference type="GO" id="GO:0051015">
    <property type="term" value="F:actin filament binding"/>
    <property type="evidence" value="ECO:0007669"/>
    <property type="project" value="InterPro"/>
</dbReference>
<sequence length="77" mass="8889">MLREADKIKCRAFITCKDVVRGNTKLNLAFVANLFNTYPALEKPDDMEVELIEETREEKSKSHSAKINTVFLFQLII</sequence>
<dbReference type="SUPFAM" id="SSF47576">
    <property type="entry name" value="Calponin-homology domain, CH-domain"/>
    <property type="match status" value="1"/>
</dbReference>
<reference evidence="3" key="2">
    <citation type="submission" date="2020-11" db="EMBL/GenBank/DDBJ databases">
        <authorList>
            <person name="McCartney M.A."/>
            <person name="Auch B."/>
            <person name="Kono T."/>
            <person name="Mallez S."/>
            <person name="Becker A."/>
            <person name="Gohl D.M."/>
            <person name="Silverstein K.A.T."/>
            <person name="Koren S."/>
            <person name="Bechman K.B."/>
            <person name="Herman A."/>
            <person name="Abrahante J.E."/>
            <person name="Garbe J."/>
        </authorList>
    </citation>
    <scope>NUCLEOTIDE SEQUENCE</scope>
    <source>
        <strain evidence="3">Duluth1</strain>
        <tissue evidence="3">Whole animal</tissue>
    </source>
</reference>
<dbReference type="GO" id="GO:0051639">
    <property type="term" value="P:actin filament network formation"/>
    <property type="evidence" value="ECO:0007669"/>
    <property type="project" value="TreeGrafter"/>
</dbReference>
<accession>A0A9D4RXI0</accession>
<dbReference type="InterPro" id="IPR036872">
    <property type="entry name" value="CH_dom_sf"/>
</dbReference>
<comment type="caution">
    <text evidence="3">The sequence shown here is derived from an EMBL/GenBank/DDBJ whole genome shotgun (WGS) entry which is preliminary data.</text>
</comment>
<name>A0A9D4RXI0_DREPO</name>
<evidence type="ECO:0000256" key="2">
    <source>
        <dbReference type="ARBA" id="ARBA00023203"/>
    </source>
</evidence>
<dbReference type="GO" id="GO:0051017">
    <property type="term" value="P:actin filament bundle assembly"/>
    <property type="evidence" value="ECO:0007669"/>
    <property type="project" value="InterPro"/>
</dbReference>
<proteinExistence type="predicted"/>
<dbReference type="GO" id="GO:0005737">
    <property type="term" value="C:cytoplasm"/>
    <property type="evidence" value="ECO:0007669"/>
    <property type="project" value="TreeGrafter"/>
</dbReference>
<dbReference type="InterPro" id="IPR039959">
    <property type="entry name" value="Fimbrin/Plastin"/>
</dbReference>
<evidence type="ECO:0000256" key="1">
    <source>
        <dbReference type="ARBA" id="ARBA00022737"/>
    </source>
</evidence>
<keyword evidence="2" id="KW-0009">Actin-binding</keyword>
<dbReference type="PANTHER" id="PTHR19961:SF18">
    <property type="entry name" value="FI19014P1"/>
    <property type="match status" value="1"/>
</dbReference>
<dbReference type="Gene3D" id="1.10.418.10">
    <property type="entry name" value="Calponin-like domain"/>
    <property type="match status" value="1"/>
</dbReference>
<evidence type="ECO:0000313" key="4">
    <source>
        <dbReference type="Proteomes" id="UP000828390"/>
    </source>
</evidence>
<evidence type="ECO:0000313" key="3">
    <source>
        <dbReference type="EMBL" id="KAH3882242.1"/>
    </source>
</evidence>
<dbReference type="GO" id="GO:0032432">
    <property type="term" value="C:actin filament bundle"/>
    <property type="evidence" value="ECO:0007669"/>
    <property type="project" value="TreeGrafter"/>
</dbReference>
<dbReference type="PANTHER" id="PTHR19961">
    <property type="entry name" value="FIMBRIN/PLASTIN"/>
    <property type="match status" value="1"/>
</dbReference>
<keyword evidence="4" id="KW-1185">Reference proteome</keyword>
<protein>
    <submittedName>
        <fullName evidence="3">Uncharacterized protein</fullName>
    </submittedName>
</protein>
<keyword evidence="1" id="KW-0677">Repeat</keyword>
<dbReference type="EMBL" id="JAIWYP010000001">
    <property type="protein sequence ID" value="KAH3882242.1"/>
    <property type="molecule type" value="Genomic_DNA"/>
</dbReference>
<reference evidence="3" key="1">
    <citation type="journal article" date="2019" name="bioRxiv">
        <title>The Genome of the Zebra Mussel, Dreissena polymorpha: A Resource for Invasive Species Research.</title>
        <authorList>
            <person name="McCartney M.A."/>
            <person name="Auch B."/>
            <person name="Kono T."/>
            <person name="Mallez S."/>
            <person name="Zhang Y."/>
            <person name="Obille A."/>
            <person name="Becker A."/>
            <person name="Abrahante J.E."/>
            <person name="Garbe J."/>
            <person name="Badalamenti J.P."/>
            <person name="Herman A."/>
            <person name="Mangelson H."/>
            <person name="Liachko I."/>
            <person name="Sullivan S."/>
            <person name="Sone E.D."/>
            <person name="Koren S."/>
            <person name="Silverstein K.A.T."/>
            <person name="Beckman K.B."/>
            <person name="Gohl D.M."/>
        </authorList>
    </citation>
    <scope>NUCLEOTIDE SEQUENCE</scope>
    <source>
        <strain evidence="3">Duluth1</strain>
        <tissue evidence="3">Whole animal</tissue>
    </source>
</reference>
<dbReference type="GO" id="GO:0005884">
    <property type="term" value="C:actin filament"/>
    <property type="evidence" value="ECO:0007669"/>
    <property type="project" value="TreeGrafter"/>
</dbReference>